<feature type="compositionally biased region" description="Polar residues" evidence="1">
    <location>
        <begin position="137"/>
        <end position="155"/>
    </location>
</feature>
<dbReference type="Proteomes" id="UP000031036">
    <property type="component" value="Unassembled WGS sequence"/>
</dbReference>
<name>A0A0B2VRG8_TOXCA</name>
<dbReference type="EMBL" id="JPKZ01001033">
    <property type="protein sequence ID" value="KHN84213.1"/>
    <property type="molecule type" value="Genomic_DNA"/>
</dbReference>
<evidence type="ECO:0000256" key="1">
    <source>
        <dbReference type="SAM" id="MobiDB-lite"/>
    </source>
</evidence>
<evidence type="ECO:0000313" key="3">
    <source>
        <dbReference type="Proteomes" id="UP000031036"/>
    </source>
</evidence>
<dbReference type="AlphaFoldDB" id="A0A0B2VRG8"/>
<organism evidence="2 3">
    <name type="scientific">Toxocara canis</name>
    <name type="common">Canine roundworm</name>
    <dbReference type="NCBI Taxonomy" id="6265"/>
    <lineage>
        <taxon>Eukaryota</taxon>
        <taxon>Metazoa</taxon>
        <taxon>Ecdysozoa</taxon>
        <taxon>Nematoda</taxon>
        <taxon>Chromadorea</taxon>
        <taxon>Rhabditida</taxon>
        <taxon>Spirurina</taxon>
        <taxon>Ascaridomorpha</taxon>
        <taxon>Ascaridoidea</taxon>
        <taxon>Toxocaridae</taxon>
        <taxon>Toxocara</taxon>
    </lineage>
</organism>
<sequence>MQKKVAIRKGGDVQDQDHIPEENTAVLALVANAAHALREENVIAHVQEVIRDHAQEVGQTQGRDITRTREGIEVTHVPEAVIDLGAAQETIVVHLTEDIDITLSLTLRRTCHATIHPLRRHEHRRHSHEHTGGPSETKPSSDPTNEQSNSANDESQLIKDSEDNGKSLSEETAKSSDIPSNDASKCSPTEDVNSTEKSKTTNSGDTQQIHQSNGL</sequence>
<evidence type="ECO:0000313" key="2">
    <source>
        <dbReference type="EMBL" id="KHN84213.1"/>
    </source>
</evidence>
<reference evidence="2 3" key="1">
    <citation type="submission" date="2014-11" db="EMBL/GenBank/DDBJ databases">
        <title>Genetic blueprint of the zoonotic pathogen Toxocara canis.</title>
        <authorList>
            <person name="Zhu X.-Q."/>
            <person name="Korhonen P.K."/>
            <person name="Cai H."/>
            <person name="Young N.D."/>
            <person name="Nejsum P."/>
            <person name="von Samson-Himmelstjerna G."/>
            <person name="Boag P.R."/>
            <person name="Tan P."/>
            <person name="Li Q."/>
            <person name="Min J."/>
            <person name="Yang Y."/>
            <person name="Wang X."/>
            <person name="Fang X."/>
            <person name="Hall R.S."/>
            <person name="Hofmann A."/>
            <person name="Sternberg P.W."/>
            <person name="Jex A.R."/>
            <person name="Gasser R.B."/>
        </authorList>
    </citation>
    <scope>NUCLEOTIDE SEQUENCE [LARGE SCALE GENOMIC DNA]</scope>
    <source>
        <strain evidence="2">PN_DK_2014</strain>
    </source>
</reference>
<accession>A0A0B2VRG8</accession>
<proteinExistence type="predicted"/>
<feature type="compositionally biased region" description="Polar residues" evidence="1">
    <location>
        <begin position="175"/>
        <end position="192"/>
    </location>
</feature>
<feature type="compositionally biased region" description="Basic residues" evidence="1">
    <location>
        <begin position="117"/>
        <end position="128"/>
    </location>
</feature>
<feature type="compositionally biased region" description="Basic and acidic residues" evidence="1">
    <location>
        <begin position="156"/>
        <end position="174"/>
    </location>
</feature>
<feature type="compositionally biased region" description="Polar residues" evidence="1">
    <location>
        <begin position="200"/>
        <end position="215"/>
    </location>
</feature>
<comment type="caution">
    <text evidence="2">The sequence shown here is derived from an EMBL/GenBank/DDBJ whole genome shotgun (WGS) entry which is preliminary data.</text>
</comment>
<protein>
    <submittedName>
        <fullName evidence="2">Uncharacterized protein</fullName>
    </submittedName>
</protein>
<feature type="region of interest" description="Disordered" evidence="1">
    <location>
        <begin position="116"/>
        <end position="215"/>
    </location>
</feature>
<keyword evidence="3" id="KW-1185">Reference proteome</keyword>
<gene>
    <name evidence="2" type="ORF">Tcan_18423</name>
</gene>